<dbReference type="PROSITE" id="PS50110">
    <property type="entry name" value="RESPONSE_REGULATORY"/>
    <property type="match status" value="1"/>
</dbReference>
<dbReference type="Gene3D" id="3.40.50.2300">
    <property type="match status" value="1"/>
</dbReference>
<feature type="modified residue" description="4-aspartylphosphate" evidence="3">
    <location>
        <position position="56"/>
    </location>
</feature>
<dbReference type="InterPro" id="IPR050595">
    <property type="entry name" value="Bact_response_regulator"/>
</dbReference>
<dbReference type="GO" id="GO:0000160">
    <property type="term" value="P:phosphorelay signal transduction system"/>
    <property type="evidence" value="ECO:0007669"/>
    <property type="project" value="InterPro"/>
</dbReference>
<dbReference type="InterPro" id="IPR003737">
    <property type="entry name" value="GlcNAc_PI_deacetylase-related"/>
</dbReference>
<dbReference type="Pfam" id="PF00072">
    <property type="entry name" value="Response_reg"/>
    <property type="match status" value="1"/>
</dbReference>
<name>A0A938Y901_9ACTN</name>
<keyword evidence="7" id="KW-1185">Reference proteome</keyword>
<feature type="compositionally biased region" description="Basic and acidic residues" evidence="4">
    <location>
        <begin position="358"/>
        <end position="370"/>
    </location>
</feature>
<protein>
    <submittedName>
        <fullName evidence="6">Response regulator</fullName>
    </submittedName>
</protein>
<accession>A0A938Y901</accession>
<keyword evidence="1 3" id="KW-0597">Phosphoprotein</keyword>
<organism evidence="6 7">
    <name type="scientific">Nakamurella leprariae</name>
    <dbReference type="NCBI Taxonomy" id="2803911"/>
    <lineage>
        <taxon>Bacteria</taxon>
        <taxon>Bacillati</taxon>
        <taxon>Actinomycetota</taxon>
        <taxon>Actinomycetes</taxon>
        <taxon>Nakamurellales</taxon>
        <taxon>Nakamurellaceae</taxon>
        <taxon>Nakamurella</taxon>
    </lineage>
</organism>
<dbReference type="EMBL" id="JAERWK010000015">
    <property type="protein sequence ID" value="MBM9468045.1"/>
    <property type="molecule type" value="Genomic_DNA"/>
</dbReference>
<feature type="domain" description="Response regulatory" evidence="5">
    <location>
        <begin position="6"/>
        <end position="121"/>
    </location>
</feature>
<evidence type="ECO:0000313" key="6">
    <source>
        <dbReference type="EMBL" id="MBM9468045.1"/>
    </source>
</evidence>
<evidence type="ECO:0000313" key="7">
    <source>
        <dbReference type="Proteomes" id="UP000663792"/>
    </source>
</evidence>
<keyword evidence="2" id="KW-0862">Zinc</keyword>
<evidence type="ECO:0000256" key="2">
    <source>
        <dbReference type="ARBA" id="ARBA00022833"/>
    </source>
</evidence>
<dbReference type="PANTHER" id="PTHR44591">
    <property type="entry name" value="STRESS RESPONSE REGULATOR PROTEIN 1"/>
    <property type="match status" value="1"/>
</dbReference>
<dbReference type="Proteomes" id="UP000663792">
    <property type="component" value="Unassembled WGS sequence"/>
</dbReference>
<evidence type="ECO:0000256" key="3">
    <source>
        <dbReference type="PROSITE-ProRule" id="PRU00169"/>
    </source>
</evidence>
<comment type="caution">
    <text evidence="6">The sequence shown here is derived from an EMBL/GenBank/DDBJ whole genome shotgun (WGS) entry which is preliminary data.</text>
</comment>
<dbReference type="RefSeq" id="WP_205260994.1">
    <property type="nucleotide sequence ID" value="NZ_JAERWK010000015.1"/>
</dbReference>
<dbReference type="InterPro" id="IPR011006">
    <property type="entry name" value="CheY-like_superfamily"/>
</dbReference>
<dbReference type="InterPro" id="IPR024078">
    <property type="entry name" value="LmbE-like_dom_sf"/>
</dbReference>
<dbReference type="Pfam" id="PF02585">
    <property type="entry name" value="PIG-L"/>
    <property type="match status" value="1"/>
</dbReference>
<gene>
    <name evidence="6" type="ORF">JL106_12215</name>
</gene>
<dbReference type="InterPro" id="IPR001789">
    <property type="entry name" value="Sig_transdc_resp-reg_receiver"/>
</dbReference>
<evidence type="ECO:0000256" key="4">
    <source>
        <dbReference type="SAM" id="MobiDB-lite"/>
    </source>
</evidence>
<feature type="region of interest" description="Disordered" evidence="4">
    <location>
        <begin position="349"/>
        <end position="370"/>
    </location>
</feature>
<evidence type="ECO:0000259" key="5">
    <source>
        <dbReference type="PROSITE" id="PS50110"/>
    </source>
</evidence>
<proteinExistence type="predicted"/>
<dbReference type="SMART" id="SM00448">
    <property type="entry name" value="REC"/>
    <property type="match status" value="1"/>
</dbReference>
<sequence length="370" mass="40233">MTTQIRALVVDDDPDVLDYLGVVLNQRGSMRVTTAMDARTALEHFRRQEFDVVLADIELPDMNGLELAAIIREHIPRQPVLVMTAHASVDYAMTAMRHQVDEFLFKPIRPAQLIASVTEAAMNGRRRRATTSGQVVLAIGAHPDDIEIGIGGLLAAHRAAGDAVVLLTASHGPRDRADEATRRALASAELLGARLYLNDLPDTAVSPADPTVAVIGKVVEEVSPTIVYTHSLHDRHQDHRAVHHATLNAASDIRTIACYQSPSATVDFRPTRFISVDGFTDTKLALLACYADPVSPGLAAGASTGIVPPPPEYLDPEYVLTTARYWARFGDGRTCEPLEVLRDQTGLLGTTGPVHETFTPEDRHDPQWVA</sequence>
<dbReference type="SUPFAM" id="SSF52172">
    <property type="entry name" value="CheY-like"/>
    <property type="match status" value="1"/>
</dbReference>
<dbReference type="AlphaFoldDB" id="A0A938Y901"/>
<dbReference type="GO" id="GO:0016137">
    <property type="term" value="P:glycoside metabolic process"/>
    <property type="evidence" value="ECO:0007669"/>
    <property type="project" value="UniProtKB-ARBA"/>
</dbReference>
<dbReference type="PANTHER" id="PTHR44591:SF3">
    <property type="entry name" value="RESPONSE REGULATORY DOMAIN-CONTAINING PROTEIN"/>
    <property type="match status" value="1"/>
</dbReference>
<dbReference type="Gene3D" id="3.40.50.10320">
    <property type="entry name" value="LmbE-like"/>
    <property type="match status" value="1"/>
</dbReference>
<reference evidence="6" key="1">
    <citation type="submission" date="2021-01" db="EMBL/GenBank/DDBJ databases">
        <title>YIM 132084 draft genome.</title>
        <authorList>
            <person name="An D."/>
        </authorList>
    </citation>
    <scope>NUCLEOTIDE SEQUENCE</scope>
    <source>
        <strain evidence="6">YIM 132084</strain>
    </source>
</reference>
<dbReference type="SUPFAM" id="SSF102588">
    <property type="entry name" value="LmbE-like"/>
    <property type="match status" value="1"/>
</dbReference>
<evidence type="ECO:0000256" key="1">
    <source>
        <dbReference type="ARBA" id="ARBA00022553"/>
    </source>
</evidence>